<proteinExistence type="predicted"/>
<comment type="caution">
    <text evidence="2">The sequence shown here is derived from an EMBL/GenBank/DDBJ whole genome shotgun (WGS) entry which is preliminary data.</text>
</comment>
<evidence type="ECO:0000313" key="2">
    <source>
        <dbReference type="EMBL" id="MDJ1169669.1"/>
    </source>
</evidence>
<sequence length="47" mass="5465">MESPLFASLVWAAFALLVLVTGGVVYLTLVDWNDRRKRQKEERENRS</sequence>
<dbReference type="RefSeq" id="WP_283753425.1">
    <property type="nucleotide sequence ID" value="NZ_JAQOSP010000064.1"/>
</dbReference>
<keyword evidence="3" id="KW-1185">Reference proteome</keyword>
<feature type="transmembrane region" description="Helical" evidence="1">
    <location>
        <begin position="6"/>
        <end position="30"/>
    </location>
</feature>
<dbReference type="EMBL" id="JAQOSP010000064">
    <property type="protein sequence ID" value="MDJ1169669.1"/>
    <property type="molecule type" value="Genomic_DNA"/>
</dbReference>
<organism evidence="2 3">
    <name type="scientific">Roseofilum acuticapitatum BLCC-M154</name>
    <dbReference type="NCBI Taxonomy" id="3022444"/>
    <lineage>
        <taxon>Bacteria</taxon>
        <taxon>Bacillati</taxon>
        <taxon>Cyanobacteriota</taxon>
        <taxon>Cyanophyceae</taxon>
        <taxon>Desertifilales</taxon>
        <taxon>Desertifilaceae</taxon>
        <taxon>Roseofilum</taxon>
        <taxon>Roseofilum acuticapitatum</taxon>
    </lineage>
</organism>
<accession>A0ABT7ATB6</accession>
<gene>
    <name evidence="2" type="ORF">PMG71_09545</name>
</gene>
<protein>
    <submittedName>
        <fullName evidence="2">Uncharacterized protein</fullName>
    </submittedName>
</protein>
<keyword evidence="1" id="KW-0812">Transmembrane</keyword>
<reference evidence="2 3" key="1">
    <citation type="submission" date="2023-01" db="EMBL/GenBank/DDBJ databases">
        <title>Novel diversity within Roseofilum (Cyanobacteria; Desertifilaceae) from marine benthic mats with descriptions of four novel species.</title>
        <authorList>
            <person name="Wang Y."/>
            <person name="Berthold D.E."/>
            <person name="Hu J."/>
            <person name="Lefler F.W."/>
            <person name="Laughinghouse H.D. IV."/>
        </authorList>
    </citation>
    <scope>NUCLEOTIDE SEQUENCE [LARGE SCALE GENOMIC DNA]</scope>
    <source>
        <strain evidence="2 3">BLCC-M154</strain>
    </source>
</reference>
<keyword evidence="1" id="KW-1133">Transmembrane helix</keyword>
<dbReference type="Proteomes" id="UP001235303">
    <property type="component" value="Unassembled WGS sequence"/>
</dbReference>
<evidence type="ECO:0000256" key="1">
    <source>
        <dbReference type="SAM" id="Phobius"/>
    </source>
</evidence>
<name>A0ABT7ATB6_9CYAN</name>
<evidence type="ECO:0000313" key="3">
    <source>
        <dbReference type="Proteomes" id="UP001235303"/>
    </source>
</evidence>
<keyword evidence="1" id="KW-0472">Membrane</keyword>